<evidence type="ECO:0000313" key="2">
    <source>
        <dbReference type="Proteomes" id="UP000321250"/>
    </source>
</evidence>
<dbReference type="Proteomes" id="UP000321250">
    <property type="component" value="Unassembled WGS sequence"/>
</dbReference>
<gene>
    <name evidence="1" type="ORF">FSB78_18735</name>
</gene>
<protein>
    <submittedName>
        <fullName evidence="1">DUF1636 domain-containing protein</fullName>
    </submittedName>
</protein>
<dbReference type="RefSeq" id="WP_147084403.1">
    <property type="nucleotide sequence ID" value="NZ_VOQR01000002.1"/>
</dbReference>
<dbReference type="InterPro" id="IPR012863">
    <property type="entry name" value="DUF1636"/>
</dbReference>
<dbReference type="AlphaFoldDB" id="A0A5C6U598"/>
<evidence type="ECO:0000313" key="1">
    <source>
        <dbReference type="EMBL" id="TXC68012.1"/>
    </source>
</evidence>
<name>A0A5C6U598_9SPHN</name>
<keyword evidence="2" id="KW-1185">Reference proteome</keyword>
<comment type="caution">
    <text evidence="1">The sequence shown here is derived from an EMBL/GenBank/DDBJ whole genome shotgun (WGS) entry which is preliminary data.</text>
</comment>
<reference evidence="1 2" key="1">
    <citation type="journal article" date="2013" name="Antonie Van Leeuwenhoek">
        <title>Sphingomonas ginsenosidivorax sp. nov., with the ability to transform ginsenosides.</title>
        <authorList>
            <person name="Jin X.F."/>
            <person name="Kim J.K."/>
            <person name="Liu Q.M."/>
            <person name="Kang M.S."/>
            <person name="He D."/>
            <person name="Jin F.X."/>
            <person name="Kim S.C."/>
            <person name="Im W.T."/>
        </authorList>
    </citation>
    <scope>NUCLEOTIDE SEQUENCE [LARGE SCALE GENOMIC DNA]</scope>
    <source>
        <strain evidence="1 2">KHI67</strain>
    </source>
</reference>
<organism evidence="1 2">
    <name type="scientific">Sphingomonas ginsenosidivorax</name>
    <dbReference type="NCBI Taxonomy" id="862135"/>
    <lineage>
        <taxon>Bacteria</taxon>
        <taxon>Pseudomonadati</taxon>
        <taxon>Pseudomonadota</taxon>
        <taxon>Alphaproteobacteria</taxon>
        <taxon>Sphingomonadales</taxon>
        <taxon>Sphingomonadaceae</taxon>
        <taxon>Sphingomonas</taxon>
    </lineage>
</organism>
<sequence length="137" mass="14308">MADPTSPTRLLICRTCPGKANATRKRPLGSDAGVRLAERLRSRLDGGNVVVRLVDCLSGCLTPCNARLSAGGKRWVRLHELVPEDADALAAFARAYEASPGGNVDPSLISDRLAGKLAASMPVFASQHTNGAGDSSP</sequence>
<accession>A0A5C6U598</accession>
<dbReference type="Pfam" id="PF07845">
    <property type="entry name" value="DUF1636"/>
    <property type="match status" value="1"/>
</dbReference>
<dbReference type="EMBL" id="VOQR01000002">
    <property type="protein sequence ID" value="TXC68012.1"/>
    <property type="molecule type" value="Genomic_DNA"/>
</dbReference>
<dbReference type="OrthoDB" id="8364077at2"/>
<proteinExistence type="predicted"/>